<feature type="transmembrane region" description="Helical" evidence="5">
    <location>
        <begin position="255"/>
        <end position="272"/>
    </location>
</feature>
<evidence type="ECO:0000256" key="1">
    <source>
        <dbReference type="ARBA" id="ARBA00004141"/>
    </source>
</evidence>
<dbReference type="InterPro" id="IPR019109">
    <property type="entry name" value="MamF_MmsF"/>
</dbReference>
<proteinExistence type="predicted"/>
<comment type="subcellular location">
    <subcellularLocation>
        <location evidence="1">Membrane</location>
        <topology evidence="1">Multi-pass membrane protein</topology>
    </subcellularLocation>
</comment>
<evidence type="ECO:0000256" key="5">
    <source>
        <dbReference type="SAM" id="Phobius"/>
    </source>
</evidence>
<dbReference type="AlphaFoldDB" id="A0A6C0V1D0"/>
<keyword evidence="2 5" id="KW-0812">Transmembrane</keyword>
<accession>A0A6C0V1D0</accession>
<feature type="transmembrane region" description="Helical" evidence="5">
    <location>
        <begin position="56"/>
        <end position="78"/>
    </location>
</feature>
<feature type="transmembrane region" description="Helical" evidence="5">
    <location>
        <begin position="98"/>
        <end position="125"/>
    </location>
</feature>
<dbReference type="PROSITE" id="PS01307">
    <property type="entry name" value="MOTA"/>
    <property type="match status" value="1"/>
</dbReference>
<feature type="transmembrane region" description="Helical" evidence="5">
    <location>
        <begin position="155"/>
        <end position="176"/>
    </location>
</feature>
<feature type="transmembrane region" description="Helical" evidence="5">
    <location>
        <begin position="182"/>
        <end position="204"/>
    </location>
</feature>
<sequence length="279" mass="29371">MTSASTSTAPGPELLNERSIGGILVHLLSIPTGVVGAGIVYLVATNEFTKRNARNALDWHLAVLALTVLTFGSVFTFAELTGQGITNGITLSEPIAAGGSFVISALFLVWMIITTCTFLVGFIATGKAIFGDAWRYPLTPALVERVSSQVELPGGWPIVIVGYVVFAPLVIGGVFLGPHEGAAFFATVFGLFGLILVLTPLTGVAMYLHAKRASQTDTAWEPHTAAYIGAPVLVAVLAYALSGAFTDSINPGGDAMYVFLAAFWVASIAYVVRWRTTSN</sequence>
<name>A0A6C0V1D0_HALVO</name>
<reference evidence="6 7" key="1">
    <citation type="submission" date="2020-02" db="EMBL/GenBank/DDBJ databases">
        <title>Whole genome sequence of Haloferax alexandrinus pws1.</title>
        <authorList>
            <person name="Verma D.K."/>
            <person name="Gopal K."/>
            <person name="Prasad E.S."/>
        </authorList>
    </citation>
    <scope>NUCLEOTIDE SEQUENCE [LARGE SCALE GENOMIC DNA]</scope>
    <source>
        <strain evidence="7">wsp1</strain>
    </source>
</reference>
<dbReference type="Pfam" id="PF09685">
    <property type="entry name" value="MamF_MmsF"/>
    <property type="match status" value="1"/>
</dbReference>
<evidence type="ECO:0000256" key="2">
    <source>
        <dbReference type="ARBA" id="ARBA00022692"/>
    </source>
</evidence>
<evidence type="ECO:0000256" key="4">
    <source>
        <dbReference type="ARBA" id="ARBA00023136"/>
    </source>
</evidence>
<keyword evidence="4 5" id="KW-0472">Membrane</keyword>
<dbReference type="KEGG" id="hale:G3A49_18100"/>
<dbReference type="Proteomes" id="UP000465667">
    <property type="component" value="Chromosome"/>
</dbReference>
<gene>
    <name evidence="6" type="ORF">G3A49_18100</name>
</gene>
<dbReference type="GeneID" id="44085363"/>
<evidence type="ECO:0000313" key="7">
    <source>
        <dbReference type="Proteomes" id="UP000465667"/>
    </source>
</evidence>
<feature type="transmembrane region" description="Helical" evidence="5">
    <location>
        <begin position="20"/>
        <end position="44"/>
    </location>
</feature>
<organism evidence="6 7">
    <name type="scientific">Haloferax volcanii</name>
    <name type="common">Halobacterium volcanii</name>
    <dbReference type="NCBI Taxonomy" id="2246"/>
    <lineage>
        <taxon>Archaea</taxon>
        <taxon>Methanobacteriati</taxon>
        <taxon>Methanobacteriota</taxon>
        <taxon>Stenosarchaea group</taxon>
        <taxon>Halobacteria</taxon>
        <taxon>Halobacteriales</taxon>
        <taxon>Haloferacaceae</taxon>
        <taxon>Haloferax</taxon>
    </lineage>
</organism>
<keyword evidence="3 5" id="KW-1133">Transmembrane helix</keyword>
<feature type="transmembrane region" description="Helical" evidence="5">
    <location>
        <begin position="225"/>
        <end position="243"/>
    </location>
</feature>
<evidence type="ECO:0000313" key="6">
    <source>
        <dbReference type="EMBL" id="QIB79899.1"/>
    </source>
</evidence>
<evidence type="ECO:0000256" key="3">
    <source>
        <dbReference type="ARBA" id="ARBA00022989"/>
    </source>
</evidence>
<dbReference type="RefSeq" id="WP_163489573.1">
    <property type="nucleotide sequence ID" value="NZ_CP048738.1"/>
</dbReference>
<dbReference type="InterPro" id="IPR000540">
    <property type="entry name" value="Flag_MotA_CS"/>
</dbReference>
<dbReference type="EMBL" id="CP048738">
    <property type="protein sequence ID" value="QIB79899.1"/>
    <property type="molecule type" value="Genomic_DNA"/>
</dbReference>
<protein>
    <submittedName>
        <fullName evidence="6">DUF4870 domain-containing protein</fullName>
    </submittedName>
</protein>